<dbReference type="RefSeq" id="WP_344440788.1">
    <property type="nucleotide sequence ID" value="NZ_BAAALF010000022.1"/>
</dbReference>
<name>A0ABP4GLB1_9ACTN</name>
<evidence type="ECO:0000256" key="4">
    <source>
        <dbReference type="PROSITE-ProRule" id="PRU00409"/>
    </source>
</evidence>
<dbReference type="InterPro" id="IPR013651">
    <property type="entry name" value="ATP-grasp_RimK-type"/>
</dbReference>
<dbReference type="Gene3D" id="3.40.50.20">
    <property type="match status" value="1"/>
</dbReference>
<keyword evidence="3 4" id="KW-0067">ATP-binding</keyword>
<keyword evidence="7" id="KW-1185">Reference proteome</keyword>
<dbReference type="NCBIfam" id="TIGR00768">
    <property type="entry name" value="rimK_fam"/>
    <property type="match status" value="1"/>
</dbReference>
<dbReference type="SUPFAM" id="SSF52440">
    <property type="entry name" value="PreATP-grasp domain"/>
    <property type="match status" value="1"/>
</dbReference>
<dbReference type="Gene3D" id="3.30.470.20">
    <property type="entry name" value="ATP-grasp fold, B domain"/>
    <property type="match status" value="1"/>
</dbReference>
<dbReference type="EMBL" id="BAAALF010000022">
    <property type="protein sequence ID" value="GAA1228468.1"/>
    <property type="molecule type" value="Genomic_DNA"/>
</dbReference>
<dbReference type="PANTHER" id="PTHR21621">
    <property type="entry name" value="RIBOSOMAL PROTEIN S6 MODIFICATION PROTEIN"/>
    <property type="match status" value="1"/>
</dbReference>
<reference evidence="7" key="1">
    <citation type="journal article" date="2019" name="Int. J. Syst. Evol. Microbiol.">
        <title>The Global Catalogue of Microorganisms (GCM) 10K type strain sequencing project: providing services to taxonomists for standard genome sequencing and annotation.</title>
        <authorList>
            <consortium name="The Broad Institute Genomics Platform"/>
            <consortium name="The Broad Institute Genome Sequencing Center for Infectious Disease"/>
            <person name="Wu L."/>
            <person name="Ma J."/>
        </authorList>
    </citation>
    <scope>NUCLEOTIDE SEQUENCE [LARGE SCALE GENOMIC DNA]</scope>
    <source>
        <strain evidence="7">JCM 13004</strain>
    </source>
</reference>
<dbReference type="Gene3D" id="3.30.1490.20">
    <property type="entry name" value="ATP-grasp fold, A domain"/>
    <property type="match status" value="1"/>
</dbReference>
<dbReference type="GO" id="GO:0016874">
    <property type="term" value="F:ligase activity"/>
    <property type="evidence" value="ECO:0007669"/>
    <property type="project" value="UniProtKB-KW"/>
</dbReference>
<keyword evidence="1" id="KW-0479">Metal-binding</keyword>
<keyword evidence="2 4" id="KW-0547">Nucleotide-binding</keyword>
<dbReference type="Pfam" id="PF22626">
    <property type="entry name" value="LysX_preATP_grasp"/>
    <property type="match status" value="1"/>
</dbReference>
<evidence type="ECO:0000256" key="3">
    <source>
        <dbReference type="ARBA" id="ARBA00022840"/>
    </source>
</evidence>
<dbReference type="InterPro" id="IPR011761">
    <property type="entry name" value="ATP-grasp"/>
</dbReference>
<evidence type="ECO:0000313" key="6">
    <source>
        <dbReference type="EMBL" id="GAA1228468.1"/>
    </source>
</evidence>
<evidence type="ECO:0000256" key="2">
    <source>
        <dbReference type="ARBA" id="ARBA00022741"/>
    </source>
</evidence>
<dbReference type="InterPro" id="IPR054562">
    <property type="entry name" value="LysX/ArgX_preATP_grasp"/>
</dbReference>
<dbReference type="PROSITE" id="PS50975">
    <property type="entry name" value="ATP_GRASP"/>
    <property type="match status" value="1"/>
</dbReference>
<dbReference type="SUPFAM" id="SSF56059">
    <property type="entry name" value="Glutathione synthetase ATP-binding domain-like"/>
    <property type="match status" value="1"/>
</dbReference>
<feature type="domain" description="ATP-grasp" evidence="5">
    <location>
        <begin position="96"/>
        <end position="282"/>
    </location>
</feature>
<proteinExistence type="predicted"/>
<sequence length="294" mass="31693">MTSSEPEVLLSVTMLRPDEKLLLQALRAQGLPARPVLLEDLAEVVAGHTAPPGLALIRNLSHREAIGVARRLEFVGVETLNRTATIETCNDKGLQALLFAQHGIPHPVSRHAYSYAQVRAAVDALGWPAVLKPVSGSWGRGVTRMTDEACVDAWVGGRESADAGGKLFPVLVQEYIDKPGHDLRVVVVGRTPVVAIQRVSDDWRTNTHLGAQVRRVEITDEIHKRCAQVVDALGEGFYGVDLVEDRSTGELMVLEVNANPEFARSSAQHGVDVAGLLAAQVAQTYQANLSRAAA</sequence>
<dbReference type="PANTHER" id="PTHR21621:SF0">
    <property type="entry name" value="BETA-CITRYLGLUTAMATE SYNTHASE B-RELATED"/>
    <property type="match status" value="1"/>
</dbReference>
<accession>A0ABP4GLB1</accession>
<protein>
    <submittedName>
        <fullName evidence="6">RimK family alpha-L-glutamate ligase</fullName>
    </submittedName>
</protein>
<evidence type="ECO:0000313" key="7">
    <source>
        <dbReference type="Proteomes" id="UP001500037"/>
    </source>
</evidence>
<dbReference type="InterPro" id="IPR004666">
    <property type="entry name" value="Rp_bS6_RimK/Lys_biosynth_LsyX"/>
</dbReference>
<organism evidence="6 7">
    <name type="scientific">Kitasatospora nipponensis</name>
    <dbReference type="NCBI Taxonomy" id="258049"/>
    <lineage>
        <taxon>Bacteria</taxon>
        <taxon>Bacillati</taxon>
        <taxon>Actinomycetota</taxon>
        <taxon>Actinomycetes</taxon>
        <taxon>Kitasatosporales</taxon>
        <taxon>Streptomycetaceae</taxon>
        <taxon>Kitasatospora</taxon>
    </lineage>
</organism>
<keyword evidence="6" id="KW-0436">Ligase</keyword>
<dbReference type="Proteomes" id="UP001500037">
    <property type="component" value="Unassembled WGS sequence"/>
</dbReference>
<dbReference type="InterPro" id="IPR013815">
    <property type="entry name" value="ATP_grasp_subdomain_1"/>
</dbReference>
<dbReference type="Pfam" id="PF08443">
    <property type="entry name" value="RimK"/>
    <property type="match status" value="1"/>
</dbReference>
<evidence type="ECO:0000256" key="1">
    <source>
        <dbReference type="ARBA" id="ARBA00022723"/>
    </source>
</evidence>
<gene>
    <name evidence="6" type="ORF">GCM10009665_18610</name>
</gene>
<evidence type="ECO:0000259" key="5">
    <source>
        <dbReference type="PROSITE" id="PS50975"/>
    </source>
</evidence>
<comment type="caution">
    <text evidence="6">The sequence shown here is derived from an EMBL/GenBank/DDBJ whole genome shotgun (WGS) entry which is preliminary data.</text>
</comment>
<dbReference type="InterPro" id="IPR016185">
    <property type="entry name" value="PreATP-grasp_dom_sf"/>
</dbReference>